<dbReference type="EMBL" id="FRDN01000009">
    <property type="protein sequence ID" value="SHN77984.1"/>
    <property type="molecule type" value="Genomic_DNA"/>
</dbReference>
<dbReference type="GO" id="GO:0032153">
    <property type="term" value="C:cell division site"/>
    <property type="evidence" value="ECO:0007669"/>
    <property type="project" value="TreeGrafter"/>
</dbReference>
<dbReference type="InterPro" id="IPR001182">
    <property type="entry name" value="FtsW/RodA"/>
</dbReference>
<dbReference type="Proteomes" id="UP000184010">
    <property type="component" value="Unassembled WGS sequence"/>
</dbReference>
<evidence type="ECO:0000256" key="12">
    <source>
        <dbReference type="ARBA" id="ARBA00023306"/>
    </source>
</evidence>
<keyword evidence="25" id="KW-1185">Reference proteome</keyword>
<keyword evidence="5" id="KW-0328">Glycosyltransferase</keyword>
<keyword evidence="9" id="KW-0573">Peptidoglycan synthesis</keyword>
<dbReference type="PROSITE" id="PS00428">
    <property type="entry name" value="FTSW_RODA_SPOVE"/>
    <property type="match status" value="1"/>
</dbReference>
<keyword evidence="11 23" id="KW-0472">Membrane</keyword>
<protein>
    <recommendedName>
        <fullName evidence="17">Probable peptidoglycan glycosyltransferase FtsW</fullName>
        <ecNumber evidence="19">2.4.99.28</ecNumber>
    </recommendedName>
    <alternativeName>
        <fullName evidence="18">Cell division protein FtsW</fullName>
    </alternativeName>
    <alternativeName>
        <fullName evidence="15">Cell wall polymerase</fullName>
    </alternativeName>
    <alternativeName>
        <fullName evidence="14">Peptidoglycan polymerase</fullName>
    </alternativeName>
</protein>
<dbReference type="GO" id="GO:0009252">
    <property type="term" value="P:peptidoglycan biosynthetic process"/>
    <property type="evidence" value="ECO:0007669"/>
    <property type="project" value="UniProtKB-KW"/>
</dbReference>
<evidence type="ECO:0000256" key="9">
    <source>
        <dbReference type="ARBA" id="ARBA00022984"/>
    </source>
</evidence>
<gene>
    <name evidence="24" type="ORF">SAMN02745215_02966</name>
</gene>
<evidence type="ECO:0000256" key="16">
    <source>
        <dbReference type="ARBA" id="ARBA00038053"/>
    </source>
</evidence>
<evidence type="ECO:0000256" key="5">
    <source>
        <dbReference type="ARBA" id="ARBA00022676"/>
    </source>
</evidence>
<evidence type="ECO:0000256" key="6">
    <source>
        <dbReference type="ARBA" id="ARBA00022679"/>
    </source>
</evidence>
<keyword evidence="4 24" id="KW-0132">Cell division</keyword>
<evidence type="ECO:0000256" key="7">
    <source>
        <dbReference type="ARBA" id="ARBA00022692"/>
    </source>
</evidence>
<evidence type="ECO:0000256" key="20">
    <source>
        <dbReference type="ARBA" id="ARBA00049902"/>
    </source>
</evidence>
<organism evidence="24 25">
    <name type="scientific">Desulfitobacterium chlororespirans DSM 11544</name>
    <dbReference type="NCBI Taxonomy" id="1121395"/>
    <lineage>
        <taxon>Bacteria</taxon>
        <taxon>Bacillati</taxon>
        <taxon>Bacillota</taxon>
        <taxon>Clostridia</taxon>
        <taxon>Eubacteriales</taxon>
        <taxon>Desulfitobacteriaceae</taxon>
        <taxon>Desulfitobacterium</taxon>
    </lineage>
</organism>
<evidence type="ECO:0000256" key="17">
    <source>
        <dbReference type="ARBA" id="ARBA00041185"/>
    </source>
</evidence>
<dbReference type="GO" id="GO:0015648">
    <property type="term" value="F:lipid-linked peptidoglycan transporter activity"/>
    <property type="evidence" value="ECO:0007669"/>
    <property type="project" value="TreeGrafter"/>
</dbReference>
<evidence type="ECO:0000313" key="25">
    <source>
        <dbReference type="Proteomes" id="UP000184010"/>
    </source>
</evidence>
<dbReference type="STRING" id="1121395.SAMN02745215_02966"/>
<feature type="transmembrane region" description="Helical" evidence="23">
    <location>
        <begin position="356"/>
        <end position="383"/>
    </location>
</feature>
<evidence type="ECO:0000256" key="13">
    <source>
        <dbReference type="ARBA" id="ARBA00023316"/>
    </source>
</evidence>
<reference evidence="25" key="1">
    <citation type="submission" date="2016-12" db="EMBL/GenBank/DDBJ databases">
        <authorList>
            <person name="Varghese N."/>
            <person name="Submissions S."/>
        </authorList>
    </citation>
    <scope>NUCLEOTIDE SEQUENCE [LARGE SCALE GENOMIC DNA]</scope>
    <source>
        <strain evidence="25">DSM 11544</strain>
    </source>
</reference>
<dbReference type="GO" id="GO:0005886">
    <property type="term" value="C:plasma membrane"/>
    <property type="evidence" value="ECO:0007669"/>
    <property type="project" value="UniProtKB-SubCell"/>
</dbReference>
<evidence type="ECO:0000256" key="10">
    <source>
        <dbReference type="ARBA" id="ARBA00022989"/>
    </source>
</evidence>
<evidence type="ECO:0000256" key="8">
    <source>
        <dbReference type="ARBA" id="ARBA00022960"/>
    </source>
</evidence>
<dbReference type="InterPro" id="IPR013437">
    <property type="entry name" value="FtsW"/>
</dbReference>
<evidence type="ECO:0000256" key="15">
    <source>
        <dbReference type="ARBA" id="ARBA00033270"/>
    </source>
</evidence>
<proteinExistence type="inferred from homology"/>
<keyword evidence="10 23" id="KW-1133">Transmembrane helix</keyword>
<evidence type="ECO:0000256" key="19">
    <source>
        <dbReference type="ARBA" id="ARBA00044770"/>
    </source>
</evidence>
<accession>A0A1M7U4Z1</accession>
<comment type="subcellular location">
    <subcellularLocation>
        <location evidence="1">Cell membrane</location>
        <topology evidence="1">Multi-pass membrane protein</topology>
    </subcellularLocation>
</comment>
<keyword evidence="7 23" id="KW-0812">Transmembrane</keyword>
<dbReference type="AlphaFoldDB" id="A0A1M7U4Z1"/>
<feature type="transmembrane region" description="Helical" evidence="23">
    <location>
        <begin position="236"/>
        <end position="254"/>
    </location>
</feature>
<comment type="similarity">
    <text evidence="16">Belongs to the SEDS family. FtsW subfamily.</text>
</comment>
<dbReference type="GO" id="GO:0071555">
    <property type="term" value="P:cell wall organization"/>
    <property type="evidence" value="ECO:0007669"/>
    <property type="project" value="UniProtKB-KW"/>
</dbReference>
<dbReference type="PANTHER" id="PTHR30474:SF2">
    <property type="entry name" value="PEPTIDOGLYCAN GLYCOSYLTRANSFERASE FTSW-RELATED"/>
    <property type="match status" value="1"/>
</dbReference>
<sequence length="436" mass="48325">MLSVEIIHTVDKSTRLHMEFKTPYESSFLYTLMEVKVRGSAVPKKRKRSLLGKMPKPLHEVDFYLLISVLAILAFGMVMVLTAGSVRGYNDNDNTFFYVVKQGKWALLGGFAALIMTRIPYPLLKKFAGIGMGITLILLTLVLSSDSVEEVNGASRWLQIGPVNVQPSEIAKIAMVLFLVNFIDRYPVKNLKDLTLPALILIPLFALVYKQPDLGTTMVLVFTTAALFWQTELSALWFILAVPCLGGPLLYLIYNTSYQWQRIIVWLDPWKYAMNEGYQITNAEIAFGSGGIFGVGLGRSMQKFGYLPETYTDMIFALIGEELGLMGALLLISLFILCYGRGFYIARRCPDRFGRLLAFGITFSLAVQTGINLGVVTGVLPVTGITLPLVSYGGSSLVITLVEIGILLNISRYSKVSRPHGRSSSMTPIEGQVLRE</sequence>
<evidence type="ECO:0000256" key="3">
    <source>
        <dbReference type="ARBA" id="ARBA00022475"/>
    </source>
</evidence>
<dbReference type="NCBIfam" id="TIGR02614">
    <property type="entry name" value="ftsW"/>
    <property type="match status" value="1"/>
</dbReference>
<dbReference type="InterPro" id="IPR018365">
    <property type="entry name" value="Cell_cycle_FtsW-rel_CS"/>
</dbReference>
<comment type="catalytic activity">
    <reaction evidence="20">
        <text>[GlcNAc-(1-&gt;4)-Mur2Ac(oyl-L-Ala-gamma-D-Glu-L-Lys-D-Ala-D-Ala)](n)-di-trans,octa-cis-undecaprenyl diphosphate + beta-D-GlcNAc-(1-&gt;4)-Mur2Ac(oyl-L-Ala-gamma-D-Glu-L-Lys-D-Ala-D-Ala)-di-trans,octa-cis-undecaprenyl diphosphate = [GlcNAc-(1-&gt;4)-Mur2Ac(oyl-L-Ala-gamma-D-Glu-L-Lys-D-Ala-D-Ala)](n+1)-di-trans,octa-cis-undecaprenyl diphosphate + di-trans,octa-cis-undecaprenyl diphosphate + H(+)</text>
        <dbReference type="Rhea" id="RHEA:23708"/>
        <dbReference type="Rhea" id="RHEA-COMP:9602"/>
        <dbReference type="Rhea" id="RHEA-COMP:9603"/>
        <dbReference type="ChEBI" id="CHEBI:15378"/>
        <dbReference type="ChEBI" id="CHEBI:58405"/>
        <dbReference type="ChEBI" id="CHEBI:60033"/>
        <dbReference type="ChEBI" id="CHEBI:78435"/>
        <dbReference type="EC" id="2.4.99.28"/>
    </reaction>
</comment>
<dbReference type="Pfam" id="PF01098">
    <property type="entry name" value="FTSW_RODA_SPOVE"/>
    <property type="match status" value="1"/>
</dbReference>
<keyword evidence="8" id="KW-0133">Cell shape</keyword>
<comment type="pathway">
    <text evidence="2">Cell wall biogenesis; peptidoglycan biosynthesis.</text>
</comment>
<keyword evidence="12" id="KW-0131">Cell cycle</keyword>
<feature type="transmembrane region" description="Helical" evidence="23">
    <location>
        <begin position="63"/>
        <end position="84"/>
    </location>
</feature>
<evidence type="ECO:0000256" key="1">
    <source>
        <dbReference type="ARBA" id="ARBA00004651"/>
    </source>
</evidence>
<dbReference type="GO" id="GO:0008360">
    <property type="term" value="P:regulation of cell shape"/>
    <property type="evidence" value="ECO:0007669"/>
    <property type="project" value="UniProtKB-KW"/>
</dbReference>
<feature type="transmembrane region" description="Helical" evidence="23">
    <location>
        <begin position="389"/>
        <end position="410"/>
    </location>
</feature>
<evidence type="ECO:0000313" key="24">
    <source>
        <dbReference type="EMBL" id="SHN77984.1"/>
    </source>
</evidence>
<evidence type="ECO:0000256" key="4">
    <source>
        <dbReference type="ARBA" id="ARBA00022618"/>
    </source>
</evidence>
<dbReference type="EC" id="2.4.99.28" evidence="19"/>
<evidence type="ECO:0000256" key="2">
    <source>
        <dbReference type="ARBA" id="ARBA00004752"/>
    </source>
</evidence>
<evidence type="ECO:0000256" key="18">
    <source>
        <dbReference type="ARBA" id="ARBA00041418"/>
    </source>
</evidence>
<dbReference type="PANTHER" id="PTHR30474">
    <property type="entry name" value="CELL CYCLE PROTEIN"/>
    <property type="match status" value="1"/>
</dbReference>
<name>A0A1M7U4Z1_9FIRM</name>
<evidence type="ECO:0000256" key="23">
    <source>
        <dbReference type="SAM" id="Phobius"/>
    </source>
</evidence>
<evidence type="ECO:0000256" key="21">
    <source>
        <dbReference type="ARBA" id="ARBA00049966"/>
    </source>
</evidence>
<evidence type="ECO:0000256" key="14">
    <source>
        <dbReference type="ARBA" id="ARBA00032370"/>
    </source>
</evidence>
<dbReference type="GO" id="GO:0051301">
    <property type="term" value="P:cell division"/>
    <property type="evidence" value="ECO:0007669"/>
    <property type="project" value="UniProtKB-KW"/>
</dbReference>
<comment type="function">
    <text evidence="21">Peptidoglycan polymerase that is essential for cell division.</text>
</comment>
<keyword evidence="6" id="KW-0808">Transferase</keyword>
<feature type="region of interest" description="Disordered" evidence="22">
    <location>
        <begin position="417"/>
        <end position="436"/>
    </location>
</feature>
<keyword evidence="13" id="KW-0961">Cell wall biogenesis/degradation</keyword>
<feature type="transmembrane region" description="Helical" evidence="23">
    <location>
        <begin position="323"/>
        <end position="344"/>
    </location>
</feature>
<evidence type="ECO:0000256" key="22">
    <source>
        <dbReference type="SAM" id="MobiDB-lite"/>
    </source>
</evidence>
<dbReference type="GO" id="GO:0008955">
    <property type="term" value="F:peptidoglycan glycosyltransferase activity"/>
    <property type="evidence" value="ECO:0007669"/>
    <property type="project" value="UniProtKB-EC"/>
</dbReference>
<feature type="transmembrane region" description="Helical" evidence="23">
    <location>
        <begin position="127"/>
        <end position="145"/>
    </location>
</feature>
<keyword evidence="3" id="KW-1003">Cell membrane</keyword>
<evidence type="ECO:0000256" key="11">
    <source>
        <dbReference type="ARBA" id="ARBA00023136"/>
    </source>
</evidence>